<evidence type="ECO:0000313" key="3">
    <source>
        <dbReference type="Proteomes" id="UP001328107"/>
    </source>
</evidence>
<organism evidence="2 3">
    <name type="scientific">Pristionchus mayeri</name>
    <dbReference type="NCBI Taxonomy" id="1317129"/>
    <lineage>
        <taxon>Eukaryota</taxon>
        <taxon>Metazoa</taxon>
        <taxon>Ecdysozoa</taxon>
        <taxon>Nematoda</taxon>
        <taxon>Chromadorea</taxon>
        <taxon>Rhabditida</taxon>
        <taxon>Rhabditina</taxon>
        <taxon>Diplogasteromorpha</taxon>
        <taxon>Diplogasteroidea</taxon>
        <taxon>Neodiplogasteridae</taxon>
        <taxon>Pristionchus</taxon>
    </lineage>
</organism>
<feature type="chain" id="PRO_5042826820" description="Saposin B-type domain-containing protein" evidence="1">
    <location>
        <begin position="18"/>
        <end position="111"/>
    </location>
</feature>
<protein>
    <recommendedName>
        <fullName evidence="4">Saposin B-type domain-containing protein</fullName>
    </recommendedName>
</protein>
<name>A0AAN5I9G8_9BILA</name>
<feature type="signal peptide" evidence="1">
    <location>
        <begin position="1"/>
        <end position="17"/>
    </location>
</feature>
<dbReference type="Proteomes" id="UP001328107">
    <property type="component" value="Unassembled WGS sequence"/>
</dbReference>
<keyword evidence="3" id="KW-1185">Reference proteome</keyword>
<keyword evidence="1" id="KW-0732">Signal</keyword>
<sequence>MTRIGVIALVLISAAAAAPIDPVDDIDPQKFCKICPTVLEFFLDNEGVEDKVFDKVCSKLLKADDQNPMVMVCAAGFVGEMDYIKEKLKENGTTTKQVCNFAHLSIIVLQL</sequence>
<evidence type="ECO:0008006" key="4">
    <source>
        <dbReference type="Google" id="ProtNLM"/>
    </source>
</evidence>
<accession>A0AAN5I9G8</accession>
<dbReference type="EMBL" id="BTRK01000005">
    <property type="protein sequence ID" value="GMR56070.1"/>
    <property type="molecule type" value="Genomic_DNA"/>
</dbReference>
<evidence type="ECO:0000256" key="1">
    <source>
        <dbReference type="SAM" id="SignalP"/>
    </source>
</evidence>
<comment type="caution">
    <text evidence="2">The sequence shown here is derived from an EMBL/GenBank/DDBJ whole genome shotgun (WGS) entry which is preliminary data.</text>
</comment>
<proteinExistence type="predicted"/>
<dbReference type="AlphaFoldDB" id="A0AAN5I9G8"/>
<gene>
    <name evidence="2" type="ORF">PMAYCL1PPCAC_26265</name>
</gene>
<reference evidence="3" key="1">
    <citation type="submission" date="2022-10" db="EMBL/GenBank/DDBJ databases">
        <title>Genome assembly of Pristionchus species.</title>
        <authorList>
            <person name="Yoshida K."/>
            <person name="Sommer R.J."/>
        </authorList>
    </citation>
    <scope>NUCLEOTIDE SEQUENCE [LARGE SCALE GENOMIC DNA]</scope>
    <source>
        <strain evidence="3">RS5460</strain>
    </source>
</reference>
<evidence type="ECO:0000313" key="2">
    <source>
        <dbReference type="EMBL" id="GMR56070.1"/>
    </source>
</evidence>